<comment type="caution">
    <text evidence="12">The sequence shown here is derived from an EMBL/GenBank/DDBJ whole genome shotgun (WGS) entry which is preliminary data.</text>
</comment>
<evidence type="ECO:0000256" key="1">
    <source>
        <dbReference type="ARBA" id="ARBA00001863"/>
    </source>
</evidence>
<feature type="chain" id="PRO_5021416240" description="glucan 1,4-alpha-glucosidase" evidence="10">
    <location>
        <begin position="24"/>
        <end position="633"/>
    </location>
</feature>
<comment type="catalytic activity">
    <reaction evidence="1">
        <text>Hydrolysis of terminal (1-&gt;4)-linked alpha-D-glucose residues successively from non-reducing ends of the chains with release of beta-D-glucose.</text>
        <dbReference type="EC" id="3.2.1.3"/>
    </reaction>
</comment>
<dbReference type="AlphaFoldDB" id="A0A4Z1P1Q9"/>
<evidence type="ECO:0000256" key="4">
    <source>
        <dbReference type="ARBA" id="ARBA00022801"/>
    </source>
</evidence>
<dbReference type="PANTHER" id="PTHR31616:SF9">
    <property type="entry name" value="GLUCOAMYLASE, INTRACELLULAR SPORULATION-SPECIFIC"/>
    <property type="match status" value="1"/>
</dbReference>
<protein>
    <recommendedName>
        <fullName evidence="3">glucan 1,4-alpha-glucosidase</fullName>
        <ecNumber evidence="3">3.2.1.3</ecNumber>
    </recommendedName>
    <alternativeName>
        <fullName evidence="9">1,4-alpha-D-glucan glucohydrolase</fullName>
    </alternativeName>
    <alternativeName>
        <fullName evidence="8">Glucan 1,4-alpha-glucosidase</fullName>
    </alternativeName>
</protein>
<dbReference type="EC" id="3.2.1.3" evidence="3"/>
<evidence type="ECO:0000259" key="11">
    <source>
        <dbReference type="Pfam" id="PF00723"/>
    </source>
</evidence>
<dbReference type="Proteomes" id="UP000298493">
    <property type="component" value="Unassembled WGS sequence"/>
</dbReference>
<evidence type="ECO:0000256" key="2">
    <source>
        <dbReference type="ARBA" id="ARBA00006188"/>
    </source>
</evidence>
<keyword evidence="10" id="KW-0732">Signal</keyword>
<dbReference type="EMBL" id="SNSC02000007">
    <property type="protein sequence ID" value="TID22653.1"/>
    <property type="molecule type" value="Genomic_DNA"/>
</dbReference>
<dbReference type="Gene3D" id="1.50.10.10">
    <property type="match status" value="1"/>
</dbReference>
<keyword evidence="7" id="KW-0624">Polysaccharide degradation</keyword>
<name>A0A4Z1P1Q9_9PEZI</name>
<dbReference type="GO" id="GO:0000272">
    <property type="term" value="P:polysaccharide catabolic process"/>
    <property type="evidence" value="ECO:0007669"/>
    <property type="project" value="UniProtKB-KW"/>
</dbReference>
<feature type="signal peptide" evidence="10">
    <location>
        <begin position="1"/>
        <end position="23"/>
    </location>
</feature>
<dbReference type="InterPro" id="IPR012341">
    <property type="entry name" value="6hp_glycosidase-like_sf"/>
</dbReference>
<feature type="domain" description="GH15-like" evidence="11">
    <location>
        <begin position="192"/>
        <end position="611"/>
    </location>
</feature>
<keyword evidence="5" id="KW-0119">Carbohydrate metabolism</keyword>
<dbReference type="Pfam" id="PF00723">
    <property type="entry name" value="Glyco_hydro_15"/>
    <property type="match status" value="1"/>
</dbReference>
<evidence type="ECO:0000256" key="7">
    <source>
        <dbReference type="ARBA" id="ARBA00023326"/>
    </source>
</evidence>
<evidence type="ECO:0000313" key="12">
    <source>
        <dbReference type="EMBL" id="TID22653.1"/>
    </source>
</evidence>
<evidence type="ECO:0000313" key="13">
    <source>
        <dbReference type="Proteomes" id="UP000298493"/>
    </source>
</evidence>
<keyword evidence="6" id="KW-0326">Glycosidase</keyword>
<dbReference type="PRINTS" id="PR00736">
    <property type="entry name" value="GLHYDRLASE15"/>
</dbReference>
<dbReference type="InterPro" id="IPR000165">
    <property type="entry name" value="Glucoamylase"/>
</dbReference>
<accession>A0A4Z1P1Q9</accession>
<dbReference type="SUPFAM" id="SSF48208">
    <property type="entry name" value="Six-hairpin glycosidases"/>
    <property type="match status" value="1"/>
</dbReference>
<reference evidence="12 13" key="1">
    <citation type="submission" date="2019-04" db="EMBL/GenBank/DDBJ databases">
        <title>High contiguity whole genome sequence and gene annotation resource for two Venturia nashicola isolates.</title>
        <authorList>
            <person name="Prokchorchik M."/>
            <person name="Won K."/>
            <person name="Lee Y."/>
            <person name="Choi E.D."/>
            <person name="Segonzac C."/>
            <person name="Sohn K.H."/>
        </authorList>
    </citation>
    <scope>NUCLEOTIDE SEQUENCE [LARGE SCALE GENOMIC DNA]</scope>
    <source>
        <strain evidence="12 13">PRI2</strain>
    </source>
</reference>
<evidence type="ECO:0000256" key="3">
    <source>
        <dbReference type="ARBA" id="ARBA00012593"/>
    </source>
</evidence>
<evidence type="ECO:0000256" key="10">
    <source>
        <dbReference type="SAM" id="SignalP"/>
    </source>
</evidence>
<keyword evidence="13" id="KW-1185">Reference proteome</keyword>
<evidence type="ECO:0000256" key="8">
    <source>
        <dbReference type="ARBA" id="ARBA00033442"/>
    </source>
</evidence>
<organism evidence="12 13">
    <name type="scientific">Venturia nashicola</name>
    <dbReference type="NCBI Taxonomy" id="86259"/>
    <lineage>
        <taxon>Eukaryota</taxon>
        <taxon>Fungi</taxon>
        <taxon>Dikarya</taxon>
        <taxon>Ascomycota</taxon>
        <taxon>Pezizomycotina</taxon>
        <taxon>Dothideomycetes</taxon>
        <taxon>Pleosporomycetidae</taxon>
        <taxon>Venturiales</taxon>
        <taxon>Venturiaceae</taxon>
        <taxon>Venturia</taxon>
    </lineage>
</organism>
<dbReference type="PANTHER" id="PTHR31616">
    <property type="entry name" value="TREHALASE"/>
    <property type="match status" value="1"/>
</dbReference>
<evidence type="ECO:0000256" key="9">
    <source>
        <dbReference type="ARBA" id="ARBA00033473"/>
    </source>
</evidence>
<dbReference type="InterPro" id="IPR008928">
    <property type="entry name" value="6-hairpin_glycosidase_sf"/>
</dbReference>
<dbReference type="GO" id="GO:0004339">
    <property type="term" value="F:glucan 1,4-alpha-glucosidase activity"/>
    <property type="evidence" value="ECO:0007669"/>
    <property type="project" value="UniProtKB-EC"/>
</dbReference>
<sequence>MSIHHAFQKLVALLGFLCVFSCAQQHNCTPSITSTAPPADGSGVQLHLFSYCRGDLNVTAYIEDVNYDKVVTVYYTDRYNKSTPVNSIALDYISAVTGNEKWQIWSAKTPVYIDGITELLNITYKAVNINKVYSQTLHIPVIASGEPVPAPLAAPAPYATPNGFSEDVTSWLAVGASSQIATCKARMFSNINIKGAANGTVVASTSTANPDYHYNWVRDAALTMDVVVDLYEAATVPSAISYYEGILFQYSQARADQQQVGGLGEPKFYLNNTLFTGPWGRPQNDGPAEAAAALIDFATAYLSKNGSVEKVRKEIYDSTTYPTFAPVKRDLLYVAANWSLESFDLWEEESSYHFFNSLVSHRALRIGSTFALKLNDSDTASTLSAAADAVVAGMGRFWDENRQLILYEYGPVLKNKTSFKDIAVILGVLHGYADDDIFSYTNDQVLVSAYQIATSFLSVYPIAKVTLDSAGGVLGIPIGRYPEDVYNGTGTAPSGGNPWYLATTTMAELFYKATLSFTSANQILVTNTSLPFWTYFAPSASLTPGNTYPSTSPAFQTAIGALEGWADAFMRRVKFHVPDDGRLAEEYDRNDGIKRGAEDLTWSYASVITAAMARARSRKDTAYPRSLADLGFT</sequence>
<comment type="similarity">
    <text evidence="2">Belongs to the glycosyl hydrolase 15 family.</text>
</comment>
<dbReference type="GO" id="GO:0000324">
    <property type="term" value="C:fungal-type vacuole"/>
    <property type="evidence" value="ECO:0007669"/>
    <property type="project" value="TreeGrafter"/>
</dbReference>
<evidence type="ECO:0000256" key="6">
    <source>
        <dbReference type="ARBA" id="ARBA00023295"/>
    </source>
</evidence>
<dbReference type="STRING" id="86259.A0A4Z1P1Q9"/>
<keyword evidence="4" id="KW-0378">Hydrolase</keyword>
<gene>
    <name evidence="12" type="ORF">E6O75_ATG01827</name>
</gene>
<proteinExistence type="inferred from homology"/>
<evidence type="ECO:0000256" key="5">
    <source>
        <dbReference type="ARBA" id="ARBA00023277"/>
    </source>
</evidence>
<dbReference type="InterPro" id="IPR011613">
    <property type="entry name" value="GH15-like"/>
</dbReference>